<keyword evidence="4" id="KW-1185">Reference proteome</keyword>
<dbReference type="EMBL" id="JBHSBU010000001">
    <property type="protein sequence ID" value="MFC4159652.1"/>
    <property type="molecule type" value="Genomic_DNA"/>
</dbReference>
<evidence type="ECO:0000259" key="2">
    <source>
        <dbReference type="SMART" id="SM00387"/>
    </source>
</evidence>
<keyword evidence="3" id="KW-0808">Transferase</keyword>
<reference evidence="4" key="1">
    <citation type="journal article" date="2019" name="Int. J. Syst. Evol. Microbiol.">
        <title>The Global Catalogue of Microorganisms (GCM) 10K type strain sequencing project: providing services to taxonomists for standard genome sequencing and annotation.</title>
        <authorList>
            <consortium name="The Broad Institute Genomics Platform"/>
            <consortium name="The Broad Institute Genome Sequencing Center for Infectious Disease"/>
            <person name="Wu L."/>
            <person name="Ma J."/>
        </authorList>
    </citation>
    <scope>NUCLEOTIDE SEQUENCE [LARGE SCALE GENOMIC DNA]</scope>
    <source>
        <strain evidence="4">LMG 29894</strain>
    </source>
</reference>
<dbReference type="Pfam" id="PF06580">
    <property type="entry name" value="His_kinase"/>
    <property type="match status" value="1"/>
</dbReference>
<comment type="caution">
    <text evidence="3">The sequence shown here is derived from an EMBL/GenBank/DDBJ whole genome shotgun (WGS) entry which is preliminary data.</text>
</comment>
<dbReference type="PANTHER" id="PTHR34220">
    <property type="entry name" value="SENSOR HISTIDINE KINASE YPDA"/>
    <property type="match status" value="1"/>
</dbReference>
<feature type="domain" description="Histidine kinase/HSP90-like ATPase" evidence="2">
    <location>
        <begin position="390"/>
        <end position="487"/>
    </location>
</feature>
<dbReference type="InterPro" id="IPR003594">
    <property type="entry name" value="HATPase_dom"/>
</dbReference>
<name>A0ABV8MRL1_9NEIS</name>
<proteinExistence type="predicted"/>
<feature type="transmembrane region" description="Helical" evidence="1">
    <location>
        <begin position="39"/>
        <end position="66"/>
    </location>
</feature>
<dbReference type="RefSeq" id="WP_378163649.1">
    <property type="nucleotide sequence ID" value="NZ_JBHSBU010000001.1"/>
</dbReference>
<evidence type="ECO:0000313" key="3">
    <source>
        <dbReference type="EMBL" id="MFC4159652.1"/>
    </source>
</evidence>
<feature type="transmembrane region" description="Helical" evidence="1">
    <location>
        <begin position="78"/>
        <end position="95"/>
    </location>
</feature>
<keyword evidence="1" id="KW-0472">Membrane</keyword>
<dbReference type="InterPro" id="IPR010559">
    <property type="entry name" value="Sig_transdc_His_kin_internal"/>
</dbReference>
<dbReference type="InterPro" id="IPR050640">
    <property type="entry name" value="Bact_2-comp_sensor_kinase"/>
</dbReference>
<dbReference type="GO" id="GO:0004673">
    <property type="term" value="F:protein histidine kinase activity"/>
    <property type="evidence" value="ECO:0007669"/>
    <property type="project" value="UniProtKB-EC"/>
</dbReference>
<dbReference type="SUPFAM" id="SSF55874">
    <property type="entry name" value="ATPase domain of HSP90 chaperone/DNA topoisomerase II/histidine kinase"/>
    <property type="match status" value="1"/>
</dbReference>
<sequence>MSHHAGASSKRGHLFDWRKHRDLDTLAAQGGWRGRLFKWFSLSLGIARLVAFLFLSGLLLGVTIGWIERTDTTLRTHLIFVLIDLLQLVLLWFLLPRELRTPGRHAWLTRLFIVFDRFEAKLLSSRSQWSPHDLALLDRVLGGWRGALWSASLLALAACAAAAWPNTPGRFHTFTVHWFIATIVLSMILLTVVNTWFGYRKYRGRLGRWFLLCIGVLLLAELPELLEQYRAIRSGADMLERADRLITNGYIVVGCLLFLMVMGMIALLRNREHEAHLAKLVADAERERLAHQLTTSQLKLLQAQIEPHFLFNTLGAVQQLAEGKAPEAVALTSSLIRFLRGSMASLRAEITNLNEEKKLISAYLDIMKVRMGARLDYHIDFPESLGWQLIPPTMLITLVENAIKHGLEPKPSGGRIDISAQVEHGQLRLTVADTGRGFSDIGGTGVGLSNIRERLALTYGKRASLELEENEPEGFIAHIVITLPESPLPASSQVVGTES</sequence>
<dbReference type="SMART" id="SM00387">
    <property type="entry name" value="HATPase_c"/>
    <property type="match status" value="1"/>
</dbReference>
<gene>
    <name evidence="3" type="ORF">ACFOW7_09865</name>
</gene>
<keyword evidence="1" id="KW-0812">Transmembrane</keyword>
<accession>A0ABV8MRL1</accession>
<feature type="transmembrane region" description="Helical" evidence="1">
    <location>
        <begin position="146"/>
        <end position="164"/>
    </location>
</feature>
<evidence type="ECO:0000313" key="4">
    <source>
        <dbReference type="Proteomes" id="UP001595791"/>
    </source>
</evidence>
<dbReference type="Proteomes" id="UP001595791">
    <property type="component" value="Unassembled WGS sequence"/>
</dbReference>
<keyword evidence="1" id="KW-1133">Transmembrane helix</keyword>
<evidence type="ECO:0000256" key="1">
    <source>
        <dbReference type="SAM" id="Phobius"/>
    </source>
</evidence>
<dbReference type="Gene3D" id="3.30.565.10">
    <property type="entry name" value="Histidine kinase-like ATPase, C-terminal domain"/>
    <property type="match status" value="1"/>
</dbReference>
<feature type="transmembrane region" description="Helical" evidence="1">
    <location>
        <begin position="176"/>
        <end position="197"/>
    </location>
</feature>
<dbReference type="PANTHER" id="PTHR34220:SF9">
    <property type="entry name" value="SIGNAL TRANSDUCTION HISTIDINE KINASE INTERNAL REGION DOMAIN-CONTAINING PROTEIN"/>
    <property type="match status" value="1"/>
</dbReference>
<dbReference type="EC" id="2.7.13.3" evidence="3"/>
<feature type="transmembrane region" description="Helical" evidence="1">
    <location>
        <begin position="209"/>
        <end position="226"/>
    </location>
</feature>
<protein>
    <submittedName>
        <fullName evidence="3">Sensor histidine kinase</fullName>
        <ecNumber evidence="3">2.7.13.3</ecNumber>
    </submittedName>
</protein>
<keyword evidence="3" id="KW-0418">Kinase</keyword>
<feature type="transmembrane region" description="Helical" evidence="1">
    <location>
        <begin position="246"/>
        <end position="268"/>
    </location>
</feature>
<dbReference type="Pfam" id="PF02518">
    <property type="entry name" value="HATPase_c"/>
    <property type="match status" value="1"/>
</dbReference>
<organism evidence="3 4">
    <name type="scientific">Chitinimonas lacunae</name>
    <dbReference type="NCBI Taxonomy" id="1963018"/>
    <lineage>
        <taxon>Bacteria</taxon>
        <taxon>Pseudomonadati</taxon>
        <taxon>Pseudomonadota</taxon>
        <taxon>Betaproteobacteria</taxon>
        <taxon>Neisseriales</taxon>
        <taxon>Chitinibacteraceae</taxon>
        <taxon>Chitinimonas</taxon>
    </lineage>
</organism>
<dbReference type="InterPro" id="IPR036890">
    <property type="entry name" value="HATPase_C_sf"/>
</dbReference>